<organism evidence="4 5">
    <name type="scientific">Hydrogenovibrio thermophilus</name>
    <dbReference type="NCBI Taxonomy" id="265883"/>
    <lineage>
        <taxon>Bacteria</taxon>
        <taxon>Pseudomonadati</taxon>
        <taxon>Pseudomonadota</taxon>
        <taxon>Gammaproteobacteria</taxon>
        <taxon>Thiotrichales</taxon>
        <taxon>Piscirickettsiaceae</taxon>
        <taxon>Hydrogenovibrio</taxon>
    </lineage>
</organism>
<evidence type="ECO:0000313" key="5">
    <source>
        <dbReference type="Proteomes" id="UP000285478"/>
    </source>
</evidence>
<dbReference type="GO" id="GO:0016226">
    <property type="term" value="P:iron-sulfur cluster assembly"/>
    <property type="evidence" value="ECO:0007669"/>
    <property type="project" value="InterPro"/>
</dbReference>
<evidence type="ECO:0000313" key="4">
    <source>
        <dbReference type="EMBL" id="QAB14811.1"/>
    </source>
</evidence>
<dbReference type="AlphaFoldDB" id="A0A410H1N9"/>
<dbReference type="InterPro" id="IPR000825">
    <property type="entry name" value="SUF_FeS_clus_asmbl_SufBD_core"/>
</dbReference>
<keyword evidence="5" id="KW-1185">Reference proteome</keyword>
<dbReference type="SUPFAM" id="SSF101960">
    <property type="entry name" value="Stabilizer of iron transporter SufD"/>
    <property type="match status" value="1"/>
</dbReference>
<dbReference type="PANTHER" id="PTHR43575:SF1">
    <property type="entry name" value="PROTEIN ABCI7, CHLOROPLASTIC"/>
    <property type="match status" value="1"/>
</dbReference>
<dbReference type="Pfam" id="PF19295">
    <property type="entry name" value="SufBD_N"/>
    <property type="match status" value="1"/>
</dbReference>
<reference evidence="4 5" key="1">
    <citation type="journal article" date="2018" name="Environ. Microbiol.">
        <title>Genomes of ubiquitous marine and hypersaline Hydrogenovibrio, Thiomicrorhabdus and Thiomicrospira spp. encode a diversity of mechanisms to sustain chemolithoautotrophy in heterogeneous environments.</title>
        <authorList>
            <person name="Scott K.M."/>
            <person name="Williams J."/>
            <person name="Porter C.M.B."/>
            <person name="Russel S."/>
            <person name="Harmer T.L."/>
            <person name="Paul J.H."/>
            <person name="Antonen K.M."/>
            <person name="Bridges M.K."/>
            <person name="Camper G.J."/>
            <person name="Campla C.K."/>
            <person name="Casella L.G."/>
            <person name="Chase E."/>
            <person name="Conrad J.W."/>
            <person name="Cruz M.C."/>
            <person name="Dunlap D.S."/>
            <person name="Duran L."/>
            <person name="Fahsbender E.M."/>
            <person name="Goldsmith D.B."/>
            <person name="Keeley R.F."/>
            <person name="Kondoff M.R."/>
            <person name="Kussy B.I."/>
            <person name="Lane M.K."/>
            <person name="Lawler S."/>
            <person name="Leigh B.A."/>
            <person name="Lewis C."/>
            <person name="Lostal L.M."/>
            <person name="Marking D."/>
            <person name="Mancera P.A."/>
            <person name="McClenthan E.C."/>
            <person name="McIntyre E.A."/>
            <person name="Mine J.A."/>
            <person name="Modi S."/>
            <person name="Moore B.D."/>
            <person name="Morgan W.A."/>
            <person name="Nelson K.M."/>
            <person name="Nguyen K.N."/>
            <person name="Ogburn N."/>
            <person name="Parrino D.G."/>
            <person name="Pedapudi A.D."/>
            <person name="Pelham R.P."/>
            <person name="Preece A.M."/>
            <person name="Rampersad E.A."/>
            <person name="Richardson J.C."/>
            <person name="Rodgers C.M."/>
            <person name="Schaffer B.L."/>
            <person name="Sheridan N.E."/>
            <person name="Solone M.R."/>
            <person name="Staley Z.R."/>
            <person name="Tabuchi M."/>
            <person name="Waide R.J."/>
            <person name="Wanjugi P.W."/>
            <person name="Young S."/>
            <person name="Clum A."/>
            <person name="Daum C."/>
            <person name="Huntemann M."/>
            <person name="Ivanova N."/>
            <person name="Kyrpides N."/>
            <person name="Mikhailova N."/>
            <person name="Palaniappan K."/>
            <person name="Pillay M."/>
            <person name="Reddy T.B.K."/>
            <person name="Shapiro N."/>
            <person name="Stamatis D."/>
            <person name="Varghese N."/>
            <person name="Woyke T."/>
            <person name="Boden R."/>
            <person name="Freyermuth S.K."/>
            <person name="Kerfeld C.A."/>
        </authorList>
    </citation>
    <scope>NUCLEOTIDE SEQUENCE [LARGE SCALE GENOMIC DNA]</scope>
    <source>
        <strain evidence="4 5">JR-2</strain>
    </source>
</reference>
<protein>
    <submittedName>
        <fullName evidence="4">Fe-S cluster assembly protein SufD</fullName>
    </submittedName>
</protein>
<dbReference type="PANTHER" id="PTHR43575">
    <property type="entry name" value="PROTEIN ABCI7, CHLOROPLASTIC"/>
    <property type="match status" value="1"/>
</dbReference>
<evidence type="ECO:0000256" key="1">
    <source>
        <dbReference type="ARBA" id="ARBA00043967"/>
    </source>
</evidence>
<dbReference type="Proteomes" id="UP000285478">
    <property type="component" value="Chromosome"/>
</dbReference>
<feature type="domain" description="SUF system FeS cluster assembly SufBD N-terminal" evidence="3">
    <location>
        <begin position="15"/>
        <end position="77"/>
    </location>
</feature>
<sequence>MTVAVTPKMSPAARQMLDHLVAEARKLNDNTQAEALVQKRLEAESRLLAKGLPTRKDEDWQYTSLLPWLQHHFEIKAPGAEPSLEALQAHFLPEDAIRLVFVDGTFSEALSAGFDLIPDALSIEMADADAIQTIAPMAEADAFELMNELVLDQGLTLRLEDQAALDVPVYVVQVQTQSERLTNLRMQVEVGENAEMALIQQYVCLDGVESVFVNELAHLHLAKHARLKQVVLQDLSRNSFYFNHQYFRQAEASDLSTVYLGLGAEISRHQNQVALTGSYAECEQNSIGFGADKQVVDSRTETLHQVAHCNSRQLHKFVLDGQARGVFNGMIYVAKDAQKTDGQMDNKNLLLSNDAKMDTKPQLEIYADDVKCSHGCASGQIDENQLFYAQARGIRKPDAMRLITQAFLLEPLEGVSNLARHQWLASQVMRKLDQAMA</sequence>
<dbReference type="RefSeq" id="WP_128384489.1">
    <property type="nucleotide sequence ID" value="NZ_CP035033.1"/>
</dbReference>
<feature type="domain" description="SUF system FeS cluster assembly SufBD core" evidence="2">
    <location>
        <begin position="176"/>
        <end position="407"/>
    </location>
</feature>
<dbReference type="InterPro" id="IPR045595">
    <property type="entry name" value="SufBD_N"/>
</dbReference>
<name>A0A410H1N9_9GAMM</name>
<dbReference type="Pfam" id="PF01458">
    <property type="entry name" value="SUFBD_core"/>
    <property type="match status" value="1"/>
</dbReference>
<dbReference type="InterPro" id="IPR055346">
    <property type="entry name" value="Fe-S_cluster_assembly_SufBD"/>
</dbReference>
<dbReference type="EMBL" id="CP035033">
    <property type="protein sequence ID" value="QAB14811.1"/>
    <property type="molecule type" value="Genomic_DNA"/>
</dbReference>
<dbReference type="InterPro" id="IPR011542">
    <property type="entry name" value="SUF_FeS_clus_asmbl_SufD"/>
</dbReference>
<gene>
    <name evidence="4" type="primary">sufD</name>
    <name evidence="4" type="ORF">EPV75_03555</name>
</gene>
<evidence type="ECO:0000259" key="3">
    <source>
        <dbReference type="Pfam" id="PF19295"/>
    </source>
</evidence>
<dbReference type="NCBIfam" id="TIGR01981">
    <property type="entry name" value="sufD"/>
    <property type="match status" value="1"/>
</dbReference>
<dbReference type="KEGG" id="htr:EPV75_03555"/>
<comment type="similarity">
    <text evidence="1">Belongs to the iron-sulfur cluster assembly SufBD family.</text>
</comment>
<accession>A0A410H1N9</accession>
<evidence type="ECO:0000259" key="2">
    <source>
        <dbReference type="Pfam" id="PF01458"/>
    </source>
</evidence>
<dbReference type="InterPro" id="IPR037284">
    <property type="entry name" value="SUF_FeS_clus_asmbl_SufBD_sf"/>
</dbReference>
<proteinExistence type="inferred from homology"/>